<evidence type="ECO:0000256" key="1">
    <source>
        <dbReference type="ARBA" id="ARBA00023224"/>
    </source>
</evidence>
<dbReference type="EMBL" id="FZOC01000001">
    <property type="protein sequence ID" value="SNR62754.1"/>
    <property type="molecule type" value="Genomic_DNA"/>
</dbReference>
<dbReference type="PANTHER" id="PTHR32089">
    <property type="entry name" value="METHYL-ACCEPTING CHEMOTAXIS PROTEIN MCPB"/>
    <property type="match status" value="1"/>
</dbReference>
<evidence type="ECO:0000313" key="6">
    <source>
        <dbReference type="Proteomes" id="UP000198324"/>
    </source>
</evidence>
<dbReference type="SUPFAM" id="SSF58104">
    <property type="entry name" value="Methyl-accepting chemotaxis protein (MCP) signaling domain"/>
    <property type="match status" value="1"/>
</dbReference>
<reference evidence="5 6" key="1">
    <citation type="submission" date="2017-06" db="EMBL/GenBank/DDBJ databases">
        <authorList>
            <person name="Kim H.J."/>
            <person name="Triplett B.A."/>
        </authorList>
    </citation>
    <scope>NUCLEOTIDE SEQUENCE [LARGE SCALE GENOMIC DNA]</scope>
    <source>
        <strain evidence="5 6">DSM 13116</strain>
    </source>
</reference>
<dbReference type="InterPro" id="IPR029151">
    <property type="entry name" value="Sensor-like_sf"/>
</dbReference>
<dbReference type="Pfam" id="PF22673">
    <property type="entry name" value="MCP-like_PDC_1"/>
    <property type="match status" value="1"/>
</dbReference>
<dbReference type="Gene3D" id="3.30.450.20">
    <property type="entry name" value="PAS domain"/>
    <property type="match status" value="1"/>
</dbReference>
<dbReference type="SMART" id="SM00283">
    <property type="entry name" value="MA"/>
    <property type="match status" value="1"/>
</dbReference>
<keyword evidence="1 2" id="KW-0807">Transducer</keyword>
<keyword evidence="6" id="KW-1185">Reference proteome</keyword>
<dbReference type="Proteomes" id="UP000198324">
    <property type="component" value="Unassembled WGS sequence"/>
</dbReference>
<dbReference type="InterPro" id="IPR004089">
    <property type="entry name" value="MCPsignal_dom"/>
</dbReference>
<dbReference type="Pfam" id="PF00015">
    <property type="entry name" value="MCPsignal"/>
    <property type="match status" value="1"/>
</dbReference>
<organism evidence="5 6">
    <name type="scientific">Humidesulfovibrio mexicanus</name>
    <dbReference type="NCBI Taxonomy" id="147047"/>
    <lineage>
        <taxon>Bacteria</taxon>
        <taxon>Pseudomonadati</taxon>
        <taxon>Thermodesulfobacteriota</taxon>
        <taxon>Desulfovibrionia</taxon>
        <taxon>Desulfovibrionales</taxon>
        <taxon>Desulfovibrionaceae</taxon>
        <taxon>Humidesulfovibrio</taxon>
    </lineage>
</organism>
<evidence type="ECO:0000259" key="4">
    <source>
        <dbReference type="PROSITE" id="PS50111"/>
    </source>
</evidence>
<dbReference type="OrthoDB" id="9806477at2"/>
<sequence>MNFQSLQVKLGAIACILLMIASLQLMLPGDSALQGGARQMTNVQSVLLSYGTVVAAALALVACAVVASVLGQLSKGVHELLGCIEQADATEDAGLKTVLRVGGDKLVMLFDGIDKIVKSCRQLRRERESLSMRVVQAERAVEEAIASAVLSRERAEASRRDGLLSAARTLGVAIDGIHASCDELRALSEASGAGAQRQQDLMLDAAAATECLDKAVRQMQTRATSAVDQAGLARDKAQDGSGTVEETVFAIREVERKAQDLASVVRELGGQALAVEKIMDVISDIADQTNLLALNAAIEAARAGDAGRGFAVVADEVRKLAEKTMSATREVAQRTLDIQQGVERTERDMEETASRVASAVGLAQVSGESLREIVNLADDTARNIRDMAEAADEQAQSSGRIGDIVRQVKRISEQSHAGAQSSLSSVTGLLGRVVELESMNAVFQLIGGGAIQAVVDGLAADSRILSMDRAEQEAALRQALTTHASLELLYLTDARGRQVVSNMGRGSGGISADASAFGRDWSRRPWFTQPVQSRGMAVSEVYVSSATGENCITVSAPVYSKSGDLLCVIGVDVNLGRATASRAA</sequence>
<evidence type="ECO:0000256" key="2">
    <source>
        <dbReference type="PROSITE-ProRule" id="PRU00284"/>
    </source>
</evidence>
<dbReference type="GO" id="GO:0007165">
    <property type="term" value="P:signal transduction"/>
    <property type="evidence" value="ECO:0007669"/>
    <property type="project" value="UniProtKB-KW"/>
</dbReference>
<gene>
    <name evidence="5" type="ORF">SAMN04488503_0460</name>
</gene>
<dbReference type="AlphaFoldDB" id="A0A238XWL8"/>
<keyword evidence="3" id="KW-0472">Membrane</keyword>
<feature type="transmembrane region" description="Helical" evidence="3">
    <location>
        <begin position="47"/>
        <end position="70"/>
    </location>
</feature>
<keyword evidence="3" id="KW-1133">Transmembrane helix</keyword>
<dbReference type="GO" id="GO:0016020">
    <property type="term" value="C:membrane"/>
    <property type="evidence" value="ECO:0007669"/>
    <property type="project" value="InterPro"/>
</dbReference>
<dbReference type="PANTHER" id="PTHR32089:SF112">
    <property type="entry name" value="LYSOZYME-LIKE PROTEIN-RELATED"/>
    <property type="match status" value="1"/>
</dbReference>
<dbReference type="CDD" id="cd11386">
    <property type="entry name" value="MCP_signal"/>
    <property type="match status" value="1"/>
</dbReference>
<feature type="domain" description="Methyl-accepting transducer" evidence="4">
    <location>
        <begin position="173"/>
        <end position="409"/>
    </location>
</feature>
<protein>
    <submittedName>
        <fullName evidence="5">Methyl-accepting chemotaxis sensory transducer with Cache sensor</fullName>
    </submittedName>
</protein>
<proteinExistence type="predicted"/>
<name>A0A238XWL8_9BACT</name>
<keyword evidence="3" id="KW-0812">Transmembrane</keyword>
<evidence type="ECO:0000313" key="5">
    <source>
        <dbReference type="EMBL" id="SNR62754.1"/>
    </source>
</evidence>
<dbReference type="SUPFAM" id="SSF103190">
    <property type="entry name" value="Sensory domain-like"/>
    <property type="match status" value="1"/>
</dbReference>
<dbReference type="Gene3D" id="1.10.287.950">
    <property type="entry name" value="Methyl-accepting chemotaxis protein"/>
    <property type="match status" value="1"/>
</dbReference>
<accession>A0A238XWL8</accession>
<evidence type="ECO:0000256" key="3">
    <source>
        <dbReference type="SAM" id="Phobius"/>
    </source>
</evidence>
<dbReference type="PROSITE" id="PS50111">
    <property type="entry name" value="CHEMOTAXIS_TRANSDUC_2"/>
    <property type="match status" value="1"/>
</dbReference>
<dbReference type="CDD" id="cd18773">
    <property type="entry name" value="PDC1_HK_sensor"/>
    <property type="match status" value="1"/>
</dbReference>
<feature type="transmembrane region" description="Helical" evidence="3">
    <location>
        <begin position="6"/>
        <end position="27"/>
    </location>
</feature>